<dbReference type="Gene3D" id="2.20.28.10">
    <property type="match status" value="1"/>
</dbReference>
<reference evidence="13 14" key="1">
    <citation type="submission" date="2011-08" db="EMBL/GenBank/DDBJ databases">
        <authorList>
            <person name="Liu Z.J."/>
            <person name="Shi F.L."/>
            <person name="Lu J.Q."/>
            <person name="Li M."/>
            <person name="Wang Z.L."/>
        </authorList>
    </citation>
    <scope>NUCLEOTIDE SEQUENCE [LARGE SCALE GENOMIC DNA]</scope>
    <source>
        <strain evidence="13 14">USNM 41457</strain>
    </source>
</reference>
<keyword evidence="9" id="KW-0238">DNA-binding</keyword>
<dbReference type="InterPro" id="IPR001208">
    <property type="entry name" value="MCM_dom"/>
</dbReference>
<dbReference type="PRINTS" id="PR01657">
    <property type="entry name" value="MCMFAMILY"/>
</dbReference>
<dbReference type="PANTHER" id="PTHR11630:SF44">
    <property type="entry name" value="DNA REPLICATION LICENSING FACTOR MCM2"/>
    <property type="match status" value="1"/>
</dbReference>
<feature type="domain" description="MCM C-terminal AAA(+) ATPase" evidence="12">
    <location>
        <begin position="341"/>
        <end position="532"/>
    </location>
</feature>
<dbReference type="InterPro" id="IPR012340">
    <property type="entry name" value="NA-bd_OB-fold"/>
</dbReference>
<dbReference type="GO" id="GO:0006279">
    <property type="term" value="P:premeiotic DNA replication"/>
    <property type="evidence" value="ECO:0007669"/>
    <property type="project" value="UniProtKB-ARBA"/>
</dbReference>
<dbReference type="GO" id="GO:0005524">
    <property type="term" value="F:ATP binding"/>
    <property type="evidence" value="ECO:0007669"/>
    <property type="project" value="UniProtKB-KW"/>
</dbReference>
<dbReference type="GO" id="GO:0031261">
    <property type="term" value="C:DNA replication preinitiation complex"/>
    <property type="evidence" value="ECO:0007669"/>
    <property type="project" value="UniProtKB-ARBA"/>
</dbReference>
<gene>
    <name evidence="13" type="ORF">EDEG_02664</name>
</gene>
<evidence type="ECO:0000256" key="11">
    <source>
        <dbReference type="SAM" id="MobiDB-lite"/>
    </source>
</evidence>
<comment type="similarity">
    <text evidence="1">Belongs to the MCM family.</text>
</comment>
<name>J9DNI4_EDHAE</name>
<dbReference type="InterPro" id="IPR008045">
    <property type="entry name" value="MCM2"/>
</dbReference>
<dbReference type="GO" id="GO:0017116">
    <property type="term" value="F:single-stranded DNA helicase activity"/>
    <property type="evidence" value="ECO:0007669"/>
    <property type="project" value="TreeGrafter"/>
</dbReference>
<keyword evidence="10" id="KW-0131">Cell cycle</keyword>
<dbReference type="GO" id="GO:0043596">
    <property type="term" value="C:nuclear replication fork"/>
    <property type="evidence" value="ECO:0007669"/>
    <property type="project" value="UniProtKB-ARBA"/>
</dbReference>
<dbReference type="GO" id="GO:0005656">
    <property type="term" value="C:nuclear pre-replicative complex"/>
    <property type="evidence" value="ECO:0007669"/>
    <property type="project" value="UniProtKB-ARBA"/>
</dbReference>
<keyword evidence="7" id="KW-0862">Zinc</keyword>
<accession>J9DNI4</accession>
<keyword evidence="6" id="KW-0863">Zinc-finger</keyword>
<evidence type="ECO:0000259" key="12">
    <source>
        <dbReference type="PROSITE" id="PS50051"/>
    </source>
</evidence>
<keyword evidence="8" id="KW-0067">ATP-binding</keyword>
<dbReference type="Gene3D" id="3.40.50.300">
    <property type="entry name" value="P-loop containing nucleotide triphosphate hydrolases"/>
    <property type="match status" value="1"/>
</dbReference>
<dbReference type="Gene3D" id="3.30.1640.10">
    <property type="entry name" value="mini-chromosome maintenance (MCM) complex, chain A, domain 1"/>
    <property type="match status" value="1"/>
</dbReference>
<reference evidence="14" key="2">
    <citation type="submission" date="2015-07" db="EMBL/GenBank/DDBJ databases">
        <title>Contrasting host-pathogen interactions and genome evolution in two generalist and specialist microsporidian pathogens of mosquitoes.</title>
        <authorList>
            <consortium name="The Broad Institute Genomics Platform"/>
            <consortium name="The Broad Institute Genome Sequencing Center for Infectious Disease"/>
            <person name="Cuomo C.A."/>
            <person name="Sanscrainte N.D."/>
            <person name="Goldberg J.M."/>
            <person name="Heiman D."/>
            <person name="Young S."/>
            <person name="Zeng Q."/>
            <person name="Becnel J.J."/>
            <person name="Birren B.W."/>
        </authorList>
    </citation>
    <scope>NUCLEOTIDE SEQUENCE [LARGE SCALE GENOMIC DNA]</scope>
    <source>
        <strain evidence="14">USNM 41457</strain>
    </source>
</reference>
<dbReference type="EMBL" id="AFBI03000050">
    <property type="protein sequence ID" value="EJW02952.1"/>
    <property type="molecule type" value="Genomic_DNA"/>
</dbReference>
<evidence type="ECO:0000256" key="7">
    <source>
        <dbReference type="ARBA" id="ARBA00022833"/>
    </source>
</evidence>
<proteinExistence type="inferred from homology"/>
<keyword evidence="5" id="KW-0547">Nucleotide-binding</keyword>
<evidence type="ECO:0000256" key="6">
    <source>
        <dbReference type="ARBA" id="ARBA00022771"/>
    </source>
</evidence>
<dbReference type="Pfam" id="PF00493">
    <property type="entry name" value="MCM"/>
    <property type="match status" value="1"/>
</dbReference>
<dbReference type="GO" id="GO:0008270">
    <property type="term" value="F:zinc ion binding"/>
    <property type="evidence" value="ECO:0007669"/>
    <property type="project" value="UniProtKB-KW"/>
</dbReference>
<dbReference type="FunCoup" id="J9DNI4">
    <property type="interactions" value="232"/>
</dbReference>
<evidence type="ECO:0000256" key="4">
    <source>
        <dbReference type="ARBA" id="ARBA00022723"/>
    </source>
</evidence>
<evidence type="ECO:0000256" key="3">
    <source>
        <dbReference type="ARBA" id="ARBA00018925"/>
    </source>
</evidence>
<dbReference type="OMA" id="KFARYTH"/>
<dbReference type="InterPro" id="IPR033762">
    <property type="entry name" value="MCM_OB"/>
</dbReference>
<dbReference type="SUPFAM" id="SSF50249">
    <property type="entry name" value="Nucleic acid-binding proteins"/>
    <property type="match status" value="1"/>
</dbReference>
<dbReference type="InterPro" id="IPR018525">
    <property type="entry name" value="MCM_CS"/>
</dbReference>
<evidence type="ECO:0000313" key="14">
    <source>
        <dbReference type="Proteomes" id="UP000003163"/>
    </source>
</evidence>
<evidence type="ECO:0000256" key="8">
    <source>
        <dbReference type="ARBA" id="ARBA00022840"/>
    </source>
</evidence>
<evidence type="ECO:0000256" key="9">
    <source>
        <dbReference type="ARBA" id="ARBA00023125"/>
    </source>
</evidence>
<dbReference type="PROSITE" id="PS00847">
    <property type="entry name" value="MCM_1"/>
    <property type="match status" value="1"/>
</dbReference>
<dbReference type="STRING" id="1003232.J9DNI4"/>
<dbReference type="GO" id="GO:0042555">
    <property type="term" value="C:MCM complex"/>
    <property type="evidence" value="ECO:0007669"/>
    <property type="project" value="InterPro"/>
</dbReference>
<dbReference type="SUPFAM" id="SSF52540">
    <property type="entry name" value="P-loop containing nucleoside triphosphate hydrolases"/>
    <property type="match status" value="1"/>
</dbReference>
<feature type="compositionally biased region" description="Acidic residues" evidence="11">
    <location>
        <begin position="17"/>
        <end position="28"/>
    </location>
</feature>
<dbReference type="PRINTS" id="PR01658">
    <property type="entry name" value="MCMPROTEIN2"/>
</dbReference>
<dbReference type="InParanoid" id="J9DNI4"/>
<keyword evidence="4" id="KW-0479">Metal-binding</keyword>
<dbReference type="InterPro" id="IPR031327">
    <property type="entry name" value="MCM"/>
</dbReference>
<dbReference type="InterPro" id="IPR041562">
    <property type="entry name" value="MCM_lid"/>
</dbReference>
<dbReference type="Proteomes" id="UP000003163">
    <property type="component" value="Unassembled WGS sequence"/>
</dbReference>
<dbReference type="Pfam" id="PF17855">
    <property type="entry name" value="MCM_lid"/>
    <property type="match status" value="1"/>
</dbReference>
<keyword evidence="14" id="KW-1185">Reference proteome</keyword>
<evidence type="ECO:0000313" key="13">
    <source>
        <dbReference type="EMBL" id="EJW02952.1"/>
    </source>
</evidence>
<dbReference type="VEuPathDB" id="MicrosporidiaDB:EDEG_02664"/>
<evidence type="ECO:0000256" key="5">
    <source>
        <dbReference type="ARBA" id="ARBA00022741"/>
    </source>
</evidence>
<evidence type="ECO:0000256" key="2">
    <source>
        <dbReference type="ARBA" id="ARBA00012551"/>
    </source>
</evidence>
<dbReference type="EC" id="3.6.4.12" evidence="2"/>
<evidence type="ECO:0000256" key="1">
    <source>
        <dbReference type="ARBA" id="ARBA00008010"/>
    </source>
</evidence>
<dbReference type="AlphaFoldDB" id="J9DNI4"/>
<organism evidence="13 14">
    <name type="scientific">Edhazardia aedis (strain USNM 41457)</name>
    <name type="common">Microsporidian parasite</name>
    <dbReference type="NCBI Taxonomy" id="1003232"/>
    <lineage>
        <taxon>Eukaryota</taxon>
        <taxon>Fungi</taxon>
        <taxon>Fungi incertae sedis</taxon>
        <taxon>Microsporidia</taxon>
        <taxon>Edhazardia</taxon>
    </lineage>
</organism>
<dbReference type="SMART" id="SM00350">
    <property type="entry name" value="MCM"/>
    <property type="match status" value="1"/>
</dbReference>
<dbReference type="InterPro" id="IPR027417">
    <property type="entry name" value="P-loop_NTPase"/>
</dbReference>
<dbReference type="PANTHER" id="PTHR11630">
    <property type="entry name" value="DNA REPLICATION LICENSING FACTOR MCM FAMILY MEMBER"/>
    <property type="match status" value="1"/>
</dbReference>
<feature type="region of interest" description="Disordered" evidence="11">
    <location>
        <begin position="1"/>
        <end position="28"/>
    </location>
</feature>
<evidence type="ECO:0000256" key="10">
    <source>
        <dbReference type="ARBA" id="ARBA00023306"/>
    </source>
</evidence>
<comment type="caution">
    <text evidence="13">The sequence shown here is derived from an EMBL/GenBank/DDBJ whole genome shotgun (WGS) entry which is preliminary data.</text>
</comment>
<dbReference type="Pfam" id="PF17207">
    <property type="entry name" value="MCM_OB"/>
    <property type="match status" value="1"/>
</dbReference>
<dbReference type="GO" id="GO:0043138">
    <property type="term" value="F:3'-5' DNA helicase activity"/>
    <property type="evidence" value="ECO:0007669"/>
    <property type="project" value="TreeGrafter"/>
</dbReference>
<dbReference type="PROSITE" id="PS50051">
    <property type="entry name" value="MCM_2"/>
    <property type="match status" value="1"/>
</dbReference>
<protein>
    <recommendedName>
        <fullName evidence="3">DNA replication licensing factor MCM2</fullName>
        <ecNumber evidence="2">3.6.4.12</ecNumber>
    </recommendedName>
</protein>
<dbReference type="GO" id="GO:0000727">
    <property type="term" value="P:double-strand break repair via break-induced replication"/>
    <property type="evidence" value="ECO:0007669"/>
    <property type="project" value="TreeGrafter"/>
</dbReference>
<dbReference type="HOGENOM" id="CLU_000995_3_2_1"/>
<dbReference type="GO" id="GO:0003697">
    <property type="term" value="F:single-stranded DNA binding"/>
    <property type="evidence" value="ECO:0007669"/>
    <property type="project" value="TreeGrafter"/>
</dbReference>
<sequence>MVKRKYNDLTSTSNQETETEGEDLFGSNWEDDYKDLADLDEYESTIGTENTETDFVDNENEDFTQSEVYDYTNFDSRKEDTNFNTQITDFLKGKAKEIKKMCTENRESLYVSYLEIETSIPDMIHDLVKNTESFMHQANLVFNDVVYDMFPNYRYIKNQVFLRLLDVPITESIRSLRNIHLGTLVKVRGVVTKRSAVFPLLSVVTYFCQKCSTTFGPLVFDKESQKICLNCQSKGPFTVVNTETIYKDMQKVTIQEVPGTVPSGMLPRHKEIQLFYDLIDCCKPGEEIEVTGIYKNTYDNIKSAAIFRTVIDAITVEKKEDEVSFHADVKEIAKLSKHPNIKSILFNSFAPSVYGHKNVKKAVCLSLFGGERKEKNGHTIRGDINVLMLGDPGTAKSQILRYVETISHRAVLASGQGASSVGLTASVHRDTLTKEWTLEGGALVLADKGVCLIDEFDKMDDIDRVSIHEAMEQQSISISKAGIVASLHARCAVIAAANPRKGIYNSNLTFLQNVNLTDPIISRFDVLCVIRDNIGAEDEIMGNFIVDSHRKIMESGQKNIYDLKENENTNIDQHCNQINREKQTNLDNICKSDLKQSPKSNILVDKNGKEYISQDLLKKYILYARQNCHPTIKDVDIEKISRLYADLRKETMSTGSIPITARYIESIIRMSEAFAKMRLRDHVSSEDIDAAIEVALESFINLQKFSVTKALRKKFSKYVSTGLDALMYVLDEIFNDKIKAYVVCDRIAVAEFENRVFQVGLSLNKDFYLSDIFINSGYTFDNDMIIKSE</sequence>
<dbReference type="OrthoDB" id="844at2759"/>
<dbReference type="GO" id="GO:1902975">
    <property type="term" value="P:mitotic DNA replication initiation"/>
    <property type="evidence" value="ECO:0007669"/>
    <property type="project" value="TreeGrafter"/>
</dbReference>
<dbReference type="Gene3D" id="2.40.50.140">
    <property type="entry name" value="Nucleic acid-binding proteins"/>
    <property type="match status" value="1"/>
</dbReference>